<proteinExistence type="inferred from homology"/>
<keyword evidence="4" id="KW-0479">Metal-binding</keyword>
<dbReference type="GO" id="GO:0005829">
    <property type="term" value="C:cytosol"/>
    <property type="evidence" value="ECO:0007669"/>
    <property type="project" value="TreeGrafter"/>
</dbReference>
<dbReference type="Gene3D" id="3.20.20.140">
    <property type="entry name" value="Metal-dependent hydrolases"/>
    <property type="match status" value="1"/>
</dbReference>
<dbReference type="STRING" id="3088.A0A383WQ31"/>
<dbReference type="SUPFAM" id="SSF51556">
    <property type="entry name" value="Metallo-dependent hydrolases"/>
    <property type="match status" value="1"/>
</dbReference>
<name>A0A383WQ31_TETOB</name>
<dbReference type="EC" id="3.5.4.4" evidence="3"/>
<gene>
    <name evidence="8" type="ORF">BQ4739_LOCUS19608</name>
</gene>
<sequence length="377" mass="42416">MGSCDWTPLQAYVSNGSFPAVRNQLLEEWSIYNYIPERRETPADHFFKTFGKFSAAKDVDVRKMLQWTKDNAVGQNIAYMEVMLTGPKGPRFDASLEAQLLAVQEARNATAAAHLLGEVFQTVDAATWKDITDKYLAYGTRVLPPLYVFGGLAVSFMASQASPLVVGVNLVGAETDVTALRDFWLHMQMVRYLRQKYPAVRVALHAGEMTPDLAEPQDLTHHVKDSVTVAMAHRIGHGEDLPFEDDVEGTLKFMLKHGVALEVLLTSNEFVLPQSEGDRHSFPLYFAAGVPMVLSSDDPGILRTSQTEQFMTLAYKYDNVRYADIKAMVLNSIRYSFIKEPQLKARIYSKVQDDLAAFEAEWLSKKAPFYDMRKLLP</sequence>
<dbReference type="GO" id="GO:0046872">
    <property type="term" value="F:metal ion binding"/>
    <property type="evidence" value="ECO:0007669"/>
    <property type="project" value="UniProtKB-KW"/>
</dbReference>
<evidence type="ECO:0000256" key="2">
    <source>
        <dbReference type="ARBA" id="ARBA00006676"/>
    </source>
</evidence>
<evidence type="ECO:0000256" key="5">
    <source>
        <dbReference type="ARBA" id="ARBA00022801"/>
    </source>
</evidence>
<comment type="cofactor">
    <cofactor evidence="1">
        <name>Zn(2+)</name>
        <dbReference type="ChEBI" id="CHEBI:29105"/>
    </cofactor>
</comment>
<dbReference type="InterPro" id="IPR001365">
    <property type="entry name" value="A_deaminase_dom"/>
</dbReference>
<evidence type="ECO:0000256" key="6">
    <source>
        <dbReference type="ARBA" id="ARBA00022833"/>
    </source>
</evidence>
<keyword evidence="9" id="KW-1185">Reference proteome</keyword>
<evidence type="ECO:0000256" key="3">
    <source>
        <dbReference type="ARBA" id="ARBA00012784"/>
    </source>
</evidence>
<dbReference type="GO" id="GO:0004000">
    <property type="term" value="F:adenosine deaminase activity"/>
    <property type="evidence" value="ECO:0007669"/>
    <property type="project" value="TreeGrafter"/>
</dbReference>
<dbReference type="PANTHER" id="PTHR11409:SF43">
    <property type="entry name" value="ADENOSINE DEAMINASE"/>
    <property type="match status" value="1"/>
</dbReference>
<comment type="similarity">
    <text evidence="2">Belongs to the metallo-dependent hydrolases superfamily. Adenosine and AMP deaminases family.</text>
</comment>
<evidence type="ECO:0000313" key="9">
    <source>
        <dbReference type="Proteomes" id="UP000256970"/>
    </source>
</evidence>
<keyword evidence="6" id="KW-0862">Zinc</keyword>
<dbReference type="GO" id="GO:0006154">
    <property type="term" value="P:adenosine catabolic process"/>
    <property type="evidence" value="ECO:0007669"/>
    <property type="project" value="TreeGrafter"/>
</dbReference>
<evidence type="ECO:0000256" key="4">
    <source>
        <dbReference type="ARBA" id="ARBA00022723"/>
    </source>
</evidence>
<dbReference type="InterPro" id="IPR032466">
    <property type="entry name" value="Metal_Hydrolase"/>
</dbReference>
<feature type="domain" description="Adenosine deaminase" evidence="7">
    <location>
        <begin position="164"/>
        <end position="353"/>
    </location>
</feature>
<evidence type="ECO:0000313" key="8">
    <source>
        <dbReference type="EMBL" id="SZX79329.1"/>
    </source>
</evidence>
<dbReference type="Proteomes" id="UP000256970">
    <property type="component" value="Unassembled WGS sequence"/>
</dbReference>
<dbReference type="InterPro" id="IPR006330">
    <property type="entry name" value="Ado/ade_deaminase"/>
</dbReference>
<dbReference type="PANTHER" id="PTHR11409">
    <property type="entry name" value="ADENOSINE DEAMINASE"/>
    <property type="match status" value="1"/>
</dbReference>
<dbReference type="Pfam" id="PF00962">
    <property type="entry name" value="A_deaminase"/>
    <property type="match status" value="1"/>
</dbReference>
<protein>
    <recommendedName>
        <fullName evidence="3">adenosine deaminase</fullName>
        <ecNumber evidence="3">3.5.4.4</ecNumber>
    </recommendedName>
</protein>
<keyword evidence="5" id="KW-0378">Hydrolase</keyword>
<dbReference type="GO" id="GO:0046103">
    <property type="term" value="P:inosine biosynthetic process"/>
    <property type="evidence" value="ECO:0007669"/>
    <property type="project" value="TreeGrafter"/>
</dbReference>
<dbReference type="AlphaFoldDB" id="A0A383WQ31"/>
<dbReference type="GO" id="GO:0043103">
    <property type="term" value="P:hypoxanthine salvage"/>
    <property type="evidence" value="ECO:0007669"/>
    <property type="project" value="TreeGrafter"/>
</dbReference>
<accession>A0A383WQ31</accession>
<reference evidence="8 9" key="1">
    <citation type="submission" date="2016-10" db="EMBL/GenBank/DDBJ databases">
        <authorList>
            <person name="Cai Z."/>
        </authorList>
    </citation>
    <scope>NUCLEOTIDE SEQUENCE [LARGE SCALE GENOMIC DNA]</scope>
</reference>
<evidence type="ECO:0000259" key="7">
    <source>
        <dbReference type="Pfam" id="PF00962"/>
    </source>
</evidence>
<evidence type="ECO:0000256" key="1">
    <source>
        <dbReference type="ARBA" id="ARBA00001947"/>
    </source>
</evidence>
<organism evidence="8 9">
    <name type="scientific">Tetradesmus obliquus</name>
    <name type="common">Green alga</name>
    <name type="synonym">Acutodesmus obliquus</name>
    <dbReference type="NCBI Taxonomy" id="3088"/>
    <lineage>
        <taxon>Eukaryota</taxon>
        <taxon>Viridiplantae</taxon>
        <taxon>Chlorophyta</taxon>
        <taxon>core chlorophytes</taxon>
        <taxon>Chlorophyceae</taxon>
        <taxon>CS clade</taxon>
        <taxon>Sphaeropleales</taxon>
        <taxon>Scenedesmaceae</taxon>
        <taxon>Tetradesmus</taxon>
    </lineage>
</organism>
<dbReference type="EMBL" id="FNXT01001364">
    <property type="protein sequence ID" value="SZX79329.1"/>
    <property type="molecule type" value="Genomic_DNA"/>
</dbReference>